<dbReference type="PROSITE" id="PS50005">
    <property type="entry name" value="TPR"/>
    <property type="match status" value="1"/>
</dbReference>
<keyword evidence="3" id="KW-1185">Reference proteome</keyword>
<comment type="caution">
    <text evidence="2">The sequence shown here is derived from an EMBL/GenBank/DDBJ whole genome shotgun (WGS) entry which is preliminary data.</text>
</comment>
<dbReference type="InterPro" id="IPR019734">
    <property type="entry name" value="TPR_rpt"/>
</dbReference>
<dbReference type="AlphaFoldDB" id="A0A940MZW7"/>
<keyword evidence="1" id="KW-0802">TPR repeat</keyword>
<dbReference type="SMART" id="SM00028">
    <property type="entry name" value="TPR"/>
    <property type="match status" value="3"/>
</dbReference>
<dbReference type="InterPro" id="IPR011990">
    <property type="entry name" value="TPR-like_helical_dom_sf"/>
</dbReference>
<proteinExistence type="predicted"/>
<protein>
    <submittedName>
        <fullName evidence="2">Tetratricopeptide repeat protein</fullName>
    </submittedName>
</protein>
<reference evidence="2" key="1">
    <citation type="submission" date="2021-03" db="EMBL/GenBank/DDBJ databases">
        <authorList>
            <person name="So Y."/>
        </authorList>
    </citation>
    <scope>NUCLEOTIDE SEQUENCE</scope>
    <source>
        <strain evidence="2">SG15</strain>
    </source>
</reference>
<dbReference type="SUPFAM" id="SSF48452">
    <property type="entry name" value="TPR-like"/>
    <property type="match status" value="1"/>
</dbReference>
<dbReference type="Gene3D" id="1.25.40.10">
    <property type="entry name" value="Tetratricopeptide repeat domain"/>
    <property type="match status" value="1"/>
</dbReference>
<dbReference type="InterPro" id="IPR029058">
    <property type="entry name" value="AB_hydrolase_fold"/>
</dbReference>
<gene>
    <name evidence="2" type="ORF">J5Y10_21000</name>
</gene>
<evidence type="ECO:0000313" key="2">
    <source>
        <dbReference type="EMBL" id="MBP0495276.1"/>
    </source>
</evidence>
<accession>A0A940MZW7</accession>
<evidence type="ECO:0000256" key="1">
    <source>
        <dbReference type="PROSITE-ProRule" id="PRU00339"/>
    </source>
</evidence>
<name>A0A940MZW7_9PROT</name>
<dbReference type="Pfam" id="PF13181">
    <property type="entry name" value="TPR_8"/>
    <property type="match status" value="1"/>
</dbReference>
<dbReference type="EMBL" id="JAGIZA010000015">
    <property type="protein sequence ID" value="MBP0495276.1"/>
    <property type="molecule type" value="Genomic_DNA"/>
</dbReference>
<evidence type="ECO:0000313" key="3">
    <source>
        <dbReference type="Proteomes" id="UP000677537"/>
    </source>
</evidence>
<dbReference type="SUPFAM" id="SSF53474">
    <property type="entry name" value="alpha/beta-Hydrolases"/>
    <property type="match status" value="1"/>
</dbReference>
<dbReference type="RefSeq" id="WP_209376071.1">
    <property type="nucleotide sequence ID" value="NZ_JAGIZA010000015.1"/>
</dbReference>
<feature type="repeat" description="TPR" evidence="1">
    <location>
        <begin position="299"/>
        <end position="332"/>
    </location>
</feature>
<organism evidence="2 3">
    <name type="scientific">Roseomonas indoligenes</name>
    <dbReference type="NCBI Taxonomy" id="2820811"/>
    <lineage>
        <taxon>Bacteria</taxon>
        <taxon>Pseudomonadati</taxon>
        <taxon>Pseudomonadota</taxon>
        <taxon>Alphaproteobacteria</taxon>
        <taxon>Acetobacterales</taxon>
        <taxon>Roseomonadaceae</taxon>
        <taxon>Roseomonas</taxon>
    </lineage>
</organism>
<dbReference type="Proteomes" id="UP000677537">
    <property type="component" value="Unassembled WGS sequence"/>
</dbReference>
<sequence>MNEVRTVFDGGGLRVRVADGNDSDVAVVTFAPWQRQQNIAGEGFGEAFLAANGIDAIHVTCARNDWYQAEAMAAVIPTINAVLGGTGRRRVGYGSSMGGFAALTFSAALGLDSVIALSPQYSVDRRLVSFETRWADDLDTLCWRYPMAAGPGGRAKWNLLYDPFSVDARHVDLIRALRPVTEFRLPFSGHPSGDFLKQTRLLSKMVLTLLRKDADPASFRSAVRCKRRRSATYWRQLARVLAIRQNPAAAMRALTQAVMLAPANLDYQYARGQLAMKLRDYSLAVWSFEAAVAGAPMNARYHYNLARALRAAGKREPALDAVRQAILLDPRDEYSGLVEQLVKAGRKRGPATTS</sequence>